<evidence type="ECO:0000259" key="6">
    <source>
        <dbReference type="PROSITE" id="PS50887"/>
    </source>
</evidence>
<dbReference type="Pfam" id="PF13426">
    <property type="entry name" value="PAS_9"/>
    <property type="match status" value="1"/>
</dbReference>
<sequence length="691" mass="77100">MIDSPLKVLIIEDVPADFLLLERNLRKNGVAAEWRRIGNDAELKDALQTTWDVVLTDFHVPGMDFRTTLLCIQAHDPDLPVIMVSGSVGEETAVELLRLGIVDFILKDHLARLPSAIRRALVEANERRARQAAEIALHKLAQAVEQSPEGIAITDLDANIEYVNESYLRITGYSREEVIGQNPSMLHSDKTPKSTYDALWKSMAEGRIWQGEFYNKRKDGSEFIAHTIISPIRQPNGCITHYVEIKEDITEKKLAEAEIHRLAYYDTLTGLPNRALLLERMAQTLAMNRRVGHHSALISFNIDRFKTVNDAGGQTLGDTLLKAVGERLTHNLREGDVVARIAGDEFGILLSDLALQQHSAVHLALHVSEKIHASLHEPFRLGDECITITVCLGIALFPESNEDSPLDILRRANTALHHSKTKGSGQTAFFEGSLDEIAKQRFNIERELRQAITSGELRVFLQTQVDATGKTVGAEALVRWQHPQRGLIPPSAFIPIAEESNLIIEIGIWVFTEVCRLVAREDMVACPMRIAINISPRHFRQSNFVDQIKHGLASTGADPTHLTLEVTEGVVIDNINDVIAKMSELSSMGIHFSMDDFGTGYSSLSYLKRLPIHEIKIDKTFVQDMTTNANDASLVEIILSVAQHMHLRVVAEGVETAEQAAFLNQRGLVIHQGYLFGKPEPAEIWMARIKE</sequence>
<dbReference type="InterPro" id="IPR000160">
    <property type="entry name" value="GGDEF_dom"/>
</dbReference>
<dbReference type="SMART" id="SM00091">
    <property type="entry name" value="PAS"/>
    <property type="match status" value="1"/>
</dbReference>
<dbReference type="CDD" id="cd00156">
    <property type="entry name" value="REC"/>
    <property type="match status" value="1"/>
</dbReference>
<evidence type="ECO:0000256" key="1">
    <source>
        <dbReference type="PROSITE-ProRule" id="PRU00169"/>
    </source>
</evidence>
<dbReference type="PANTHER" id="PTHR44757:SF2">
    <property type="entry name" value="BIOFILM ARCHITECTURE MAINTENANCE PROTEIN MBAA"/>
    <property type="match status" value="1"/>
</dbReference>
<dbReference type="NCBIfam" id="TIGR00229">
    <property type="entry name" value="sensory_box"/>
    <property type="match status" value="1"/>
</dbReference>
<name>A0ABN8AIA8_9PROT</name>
<dbReference type="NCBIfam" id="TIGR00254">
    <property type="entry name" value="GGDEF"/>
    <property type="match status" value="1"/>
</dbReference>
<dbReference type="Gene3D" id="3.20.20.450">
    <property type="entry name" value="EAL domain"/>
    <property type="match status" value="1"/>
</dbReference>
<dbReference type="SMART" id="SM00267">
    <property type="entry name" value="GGDEF"/>
    <property type="match status" value="1"/>
</dbReference>
<dbReference type="InterPro" id="IPR000700">
    <property type="entry name" value="PAS-assoc_C"/>
</dbReference>
<protein>
    <submittedName>
        <fullName evidence="7">Diguanylate cyclase /diguanylate cyclase/phosphodiesterase</fullName>
    </submittedName>
</protein>
<evidence type="ECO:0000313" key="8">
    <source>
        <dbReference type="Proteomes" id="UP000839052"/>
    </source>
</evidence>
<dbReference type="PROSITE" id="PS50887">
    <property type="entry name" value="GGDEF"/>
    <property type="match status" value="1"/>
</dbReference>
<dbReference type="PROSITE" id="PS50883">
    <property type="entry name" value="EAL"/>
    <property type="match status" value="1"/>
</dbReference>
<dbReference type="Pfam" id="PF00072">
    <property type="entry name" value="Response_reg"/>
    <property type="match status" value="1"/>
</dbReference>
<dbReference type="InterPro" id="IPR000014">
    <property type="entry name" value="PAS"/>
</dbReference>
<dbReference type="SMART" id="SM00086">
    <property type="entry name" value="PAC"/>
    <property type="match status" value="1"/>
</dbReference>
<dbReference type="Gene3D" id="3.30.70.270">
    <property type="match status" value="1"/>
</dbReference>
<evidence type="ECO:0000259" key="2">
    <source>
        <dbReference type="PROSITE" id="PS50110"/>
    </source>
</evidence>
<evidence type="ECO:0000259" key="4">
    <source>
        <dbReference type="PROSITE" id="PS50113"/>
    </source>
</evidence>
<dbReference type="Gene3D" id="3.30.450.20">
    <property type="entry name" value="PAS domain"/>
    <property type="match status" value="1"/>
</dbReference>
<dbReference type="CDD" id="cd01948">
    <property type="entry name" value="EAL"/>
    <property type="match status" value="1"/>
</dbReference>
<dbReference type="CDD" id="cd01949">
    <property type="entry name" value="GGDEF"/>
    <property type="match status" value="1"/>
</dbReference>
<feature type="domain" description="EAL" evidence="5">
    <location>
        <begin position="441"/>
        <end position="691"/>
    </location>
</feature>
<dbReference type="SMART" id="SM00052">
    <property type="entry name" value="EAL"/>
    <property type="match status" value="1"/>
</dbReference>
<feature type="domain" description="PAS" evidence="3">
    <location>
        <begin position="136"/>
        <end position="189"/>
    </location>
</feature>
<dbReference type="SMART" id="SM00448">
    <property type="entry name" value="REC"/>
    <property type="match status" value="1"/>
</dbReference>
<organism evidence="7 8">
    <name type="scientific">Candidatus Nitrotoga arctica</name>
    <dbReference type="NCBI Taxonomy" id="453162"/>
    <lineage>
        <taxon>Bacteria</taxon>
        <taxon>Pseudomonadati</taxon>
        <taxon>Pseudomonadota</taxon>
        <taxon>Betaproteobacteria</taxon>
        <taxon>Nitrosomonadales</taxon>
        <taxon>Gallionellaceae</taxon>
        <taxon>Candidatus Nitrotoga</taxon>
    </lineage>
</organism>
<evidence type="ECO:0000313" key="7">
    <source>
        <dbReference type="EMBL" id="CAG9932469.1"/>
    </source>
</evidence>
<dbReference type="SUPFAM" id="SSF141868">
    <property type="entry name" value="EAL domain-like"/>
    <property type="match status" value="1"/>
</dbReference>
<feature type="domain" description="GGDEF" evidence="6">
    <location>
        <begin position="293"/>
        <end position="432"/>
    </location>
</feature>
<dbReference type="InterPro" id="IPR052155">
    <property type="entry name" value="Biofilm_reg_signaling"/>
</dbReference>
<dbReference type="InterPro" id="IPR001789">
    <property type="entry name" value="Sig_transdc_resp-reg_receiver"/>
</dbReference>
<dbReference type="SUPFAM" id="SSF52172">
    <property type="entry name" value="CheY-like"/>
    <property type="match status" value="1"/>
</dbReference>
<dbReference type="RefSeq" id="WP_239796391.1">
    <property type="nucleotide sequence ID" value="NZ_OU912926.1"/>
</dbReference>
<dbReference type="SUPFAM" id="SSF55073">
    <property type="entry name" value="Nucleotide cyclase"/>
    <property type="match status" value="1"/>
</dbReference>
<evidence type="ECO:0000259" key="3">
    <source>
        <dbReference type="PROSITE" id="PS50112"/>
    </source>
</evidence>
<dbReference type="PANTHER" id="PTHR44757">
    <property type="entry name" value="DIGUANYLATE CYCLASE DGCP"/>
    <property type="match status" value="1"/>
</dbReference>
<proteinExistence type="predicted"/>
<dbReference type="PROSITE" id="PS50113">
    <property type="entry name" value="PAC"/>
    <property type="match status" value="1"/>
</dbReference>
<keyword evidence="1" id="KW-0597">Phosphoprotein</keyword>
<feature type="domain" description="PAC" evidence="4">
    <location>
        <begin position="209"/>
        <end position="261"/>
    </location>
</feature>
<dbReference type="Pfam" id="PF00563">
    <property type="entry name" value="EAL"/>
    <property type="match status" value="1"/>
</dbReference>
<reference evidence="7 8" key="1">
    <citation type="submission" date="2021-10" db="EMBL/GenBank/DDBJ databases">
        <authorList>
            <person name="Koch H."/>
        </authorList>
    </citation>
    <scope>NUCLEOTIDE SEQUENCE [LARGE SCALE GENOMIC DNA]</scope>
    <source>
        <strain evidence="7">6680</strain>
    </source>
</reference>
<feature type="domain" description="Response regulatory" evidence="2">
    <location>
        <begin position="7"/>
        <end position="122"/>
    </location>
</feature>
<dbReference type="CDD" id="cd00130">
    <property type="entry name" value="PAS"/>
    <property type="match status" value="1"/>
</dbReference>
<feature type="modified residue" description="4-aspartylphosphate" evidence="1">
    <location>
        <position position="57"/>
    </location>
</feature>
<gene>
    <name evidence="7" type="ORF">NTG6680_1216</name>
</gene>
<evidence type="ECO:0000259" key="5">
    <source>
        <dbReference type="PROSITE" id="PS50883"/>
    </source>
</evidence>
<dbReference type="Proteomes" id="UP000839052">
    <property type="component" value="Chromosome"/>
</dbReference>
<dbReference type="InterPro" id="IPR001610">
    <property type="entry name" value="PAC"/>
</dbReference>
<dbReference type="InterPro" id="IPR011006">
    <property type="entry name" value="CheY-like_superfamily"/>
</dbReference>
<dbReference type="Pfam" id="PF00990">
    <property type="entry name" value="GGDEF"/>
    <property type="match status" value="1"/>
</dbReference>
<dbReference type="Gene3D" id="3.40.50.2300">
    <property type="match status" value="1"/>
</dbReference>
<keyword evidence="8" id="KW-1185">Reference proteome</keyword>
<dbReference type="PROSITE" id="PS50112">
    <property type="entry name" value="PAS"/>
    <property type="match status" value="1"/>
</dbReference>
<dbReference type="InterPro" id="IPR029787">
    <property type="entry name" value="Nucleotide_cyclase"/>
</dbReference>
<dbReference type="PROSITE" id="PS50110">
    <property type="entry name" value="RESPONSE_REGULATORY"/>
    <property type="match status" value="1"/>
</dbReference>
<dbReference type="SUPFAM" id="SSF55785">
    <property type="entry name" value="PYP-like sensor domain (PAS domain)"/>
    <property type="match status" value="1"/>
</dbReference>
<dbReference type="InterPro" id="IPR035965">
    <property type="entry name" value="PAS-like_dom_sf"/>
</dbReference>
<dbReference type="InterPro" id="IPR043128">
    <property type="entry name" value="Rev_trsase/Diguanyl_cyclase"/>
</dbReference>
<accession>A0ABN8AIA8</accession>
<dbReference type="InterPro" id="IPR001633">
    <property type="entry name" value="EAL_dom"/>
</dbReference>
<dbReference type="EMBL" id="OU912926">
    <property type="protein sequence ID" value="CAG9932469.1"/>
    <property type="molecule type" value="Genomic_DNA"/>
</dbReference>
<dbReference type="InterPro" id="IPR035919">
    <property type="entry name" value="EAL_sf"/>
</dbReference>